<feature type="domain" description="PH" evidence="3">
    <location>
        <begin position="15"/>
        <end position="115"/>
    </location>
</feature>
<evidence type="ECO:0000256" key="1">
    <source>
        <dbReference type="ARBA" id="ARBA00022737"/>
    </source>
</evidence>
<feature type="compositionally biased region" description="Polar residues" evidence="2">
    <location>
        <begin position="541"/>
        <end position="559"/>
    </location>
</feature>
<feature type="compositionally biased region" description="Polar residues" evidence="2">
    <location>
        <begin position="682"/>
        <end position="693"/>
    </location>
</feature>
<protein>
    <submittedName>
        <fullName evidence="5">PH domain-containing protein</fullName>
    </submittedName>
</protein>
<feature type="region of interest" description="Disordered" evidence="2">
    <location>
        <begin position="950"/>
        <end position="1023"/>
    </location>
</feature>
<dbReference type="GO" id="GO:0005158">
    <property type="term" value="F:insulin receptor binding"/>
    <property type="evidence" value="ECO:0007669"/>
    <property type="project" value="InterPro"/>
</dbReference>
<dbReference type="WBParaSite" id="EEL_0000356101-mRNA-1">
    <property type="protein sequence ID" value="EEL_0000356101-mRNA-1"/>
    <property type="gene ID" value="EEL_0000356101"/>
</dbReference>
<dbReference type="PANTHER" id="PTHR10614">
    <property type="entry name" value="INSULIN RECEPTOR SUBSTRATE"/>
    <property type="match status" value="1"/>
</dbReference>
<dbReference type="SMART" id="SM00233">
    <property type="entry name" value="PH"/>
    <property type="match status" value="1"/>
</dbReference>
<evidence type="ECO:0000256" key="2">
    <source>
        <dbReference type="SAM" id="MobiDB-lite"/>
    </source>
</evidence>
<evidence type="ECO:0000313" key="5">
    <source>
        <dbReference type="WBParaSite" id="EEL_0000356101-mRNA-1"/>
    </source>
</evidence>
<dbReference type="InterPro" id="IPR001849">
    <property type="entry name" value="PH_domain"/>
</dbReference>
<keyword evidence="4" id="KW-1185">Reference proteome</keyword>
<sequence>MEKKRIPNSVEEESGVLKSGYVTAAFSPVKTKRMYYAVLGHRALELHESEKKSQRKNRHPRHLIDLSTCFNINRHFDGRLKYCVAIMTPDETLLLRGETDVLSDEWYDILMSAVIPARALHLGRPVRTNEFFECAWDVTMVEHPKFRKSVKSSEKLINLCTKDPSLLGPHRLCFYHHTIILCRRGIEPAPSDALSQSGIPPFKTTDFVEFPRQYMASFGCQERYFFMVMGRSSPSGSGELWALCDCEEVAADVHSKLNKIIEEECEKKKKMPNGPLLHLTSTYHAHRDRLHTHSGLRRTGTTGSRKLTPDELSLKERRAQLRGYKWAADSIQERSQEDTLSPNVPSFLWFDSTTARYILYVVNRIRSFRYFSAKNILFVPPSFLRPTLCRGKCLRNSRSGQNSLVKKIDRTRSFETKISLLSSSAGGRTESESSKGCFPGEVSLESLEWSNLARNHSSFASSSATEATEDRQVFSCGGTLRNDMEEVTNPVKTSVERQIKAIIERTHPFISKQQFMLHSESRKVISTISGHPECDDRTERTSCSAAGSTSTNDDFLQTTPGESNSYLNFKAEIPDRCHQSFWLFSVSEDASGDNLEYAPMEMNSWSSGSASHLGLSAGEPQFNFEEVRSYVSDSSDSCYSSMVANGAGAPRAYSFGASHIVHQQPRRSGRKFVHPEHGSPAPDSQRSSGTLPQNEDIHHSNKPSPSTCASQEDARKRAFSLGSSKSWFQKPFRKLSRDFMSRAHRLSNTSQASSTSSTGLSLVHSPNSSYLPATPSAFIAPDPYPVSRVRSGSIESGLSTPYSKRHVNNDPAGDHVPVDFGGGSLPLGKSASGSLHSVDSPSRSRTSSFGCGQRCYGLRETSDVIVHTTDAETESTSALASRCPYERCREQLSSAVCVPNEFDEADDYVVRDPANASDFPINSPRISHEGQLCANYSDSRSSQIFETIQESLSGRSSPAKDADSVASHEEQEVCDKTNKKSENNKSIEKKICKEDGDGGDSEREQKKILDSDSDIEFVPVDEE</sequence>
<evidence type="ECO:0000313" key="4">
    <source>
        <dbReference type="Proteomes" id="UP000050640"/>
    </source>
</evidence>
<feature type="region of interest" description="Disordered" evidence="2">
    <location>
        <begin position="529"/>
        <end position="559"/>
    </location>
</feature>
<dbReference type="GO" id="GO:0008286">
    <property type="term" value="P:insulin receptor signaling pathway"/>
    <property type="evidence" value="ECO:0007669"/>
    <property type="project" value="InterPro"/>
</dbReference>
<organism evidence="4 5">
    <name type="scientific">Elaeophora elaphi</name>
    <dbReference type="NCBI Taxonomy" id="1147741"/>
    <lineage>
        <taxon>Eukaryota</taxon>
        <taxon>Metazoa</taxon>
        <taxon>Ecdysozoa</taxon>
        <taxon>Nematoda</taxon>
        <taxon>Chromadorea</taxon>
        <taxon>Rhabditida</taxon>
        <taxon>Spirurina</taxon>
        <taxon>Spiruromorpha</taxon>
        <taxon>Filarioidea</taxon>
        <taxon>Onchocercidae</taxon>
        <taxon>Elaeophora</taxon>
    </lineage>
</organism>
<dbReference type="GO" id="GO:0043548">
    <property type="term" value="F:phosphatidylinositol 3-kinase binding"/>
    <property type="evidence" value="ECO:0007669"/>
    <property type="project" value="TreeGrafter"/>
</dbReference>
<dbReference type="STRING" id="1147741.A0A158Q745"/>
<evidence type="ECO:0000259" key="3">
    <source>
        <dbReference type="PROSITE" id="PS50003"/>
    </source>
</evidence>
<dbReference type="InterPro" id="IPR039011">
    <property type="entry name" value="IRS"/>
</dbReference>
<feature type="region of interest" description="Disordered" evidence="2">
    <location>
        <begin position="664"/>
        <end position="715"/>
    </location>
</feature>
<dbReference type="SUPFAM" id="SSF50729">
    <property type="entry name" value="PH domain-like"/>
    <property type="match status" value="2"/>
</dbReference>
<keyword evidence="1" id="KW-0677">Repeat</keyword>
<dbReference type="Gene3D" id="2.30.29.30">
    <property type="entry name" value="Pleckstrin-homology domain (PH domain)/Phosphotyrosine-binding domain (PTB)"/>
    <property type="match status" value="2"/>
</dbReference>
<dbReference type="AlphaFoldDB" id="A0A158Q745"/>
<dbReference type="GO" id="GO:0005886">
    <property type="term" value="C:plasma membrane"/>
    <property type="evidence" value="ECO:0007669"/>
    <property type="project" value="TreeGrafter"/>
</dbReference>
<dbReference type="GO" id="GO:0005829">
    <property type="term" value="C:cytosol"/>
    <property type="evidence" value="ECO:0007669"/>
    <property type="project" value="TreeGrafter"/>
</dbReference>
<dbReference type="PANTHER" id="PTHR10614:SF13">
    <property type="entry name" value="INSULIN RECEPTOR SUBSTRATE 1"/>
    <property type="match status" value="1"/>
</dbReference>
<proteinExistence type="predicted"/>
<dbReference type="Proteomes" id="UP000050640">
    <property type="component" value="Unplaced"/>
</dbReference>
<feature type="compositionally biased region" description="Acidic residues" evidence="2">
    <location>
        <begin position="1011"/>
        <end position="1023"/>
    </location>
</feature>
<feature type="region of interest" description="Disordered" evidence="2">
    <location>
        <begin position="794"/>
        <end position="813"/>
    </location>
</feature>
<accession>A0A158Q745</accession>
<dbReference type="PROSITE" id="PS50003">
    <property type="entry name" value="PH_DOMAIN"/>
    <property type="match status" value="1"/>
</dbReference>
<dbReference type="InterPro" id="IPR011993">
    <property type="entry name" value="PH-like_dom_sf"/>
</dbReference>
<reference evidence="5" key="1">
    <citation type="submission" date="2016-04" db="UniProtKB">
        <authorList>
            <consortium name="WormBaseParasite"/>
        </authorList>
    </citation>
    <scope>IDENTIFICATION</scope>
</reference>
<feature type="compositionally biased region" description="Basic and acidic residues" evidence="2">
    <location>
        <begin position="958"/>
        <end position="1010"/>
    </location>
</feature>
<name>A0A158Q745_9BILA</name>